<keyword evidence="9" id="KW-1185">Reference proteome</keyword>
<dbReference type="InterPro" id="IPR015500">
    <property type="entry name" value="Peptidase_S8_subtilisin-rel"/>
</dbReference>
<dbReference type="InterPro" id="IPR050131">
    <property type="entry name" value="Peptidase_S8_subtilisin-like"/>
</dbReference>
<name>A0ABN2FUM3_9ACTN</name>
<feature type="domain" description="Peptidase S8/S53" evidence="7">
    <location>
        <begin position="155"/>
        <end position="442"/>
    </location>
</feature>
<dbReference type="InterPro" id="IPR000209">
    <property type="entry name" value="Peptidase_S8/S53_dom"/>
</dbReference>
<comment type="similarity">
    <text evidence="1 5 6">Belongs to the peptidase S8 family.</text>
</comment>
<dbReference type="InterPro" id="IPR023827">
    <property type="entry name" value="Peptidase_S8_Asp-AS"/>
</dbReference>
<gene>
    <name evidence="8" type="ORF">GCM10009733_067090</name>
</gene>
<dbReference type="PROSITE" id="PS00138">
    <property type="entry name" value="SUBTILASE_SER"/>
    <property type="match status" value="1"/>
</dbReference>
<keyword evidence="3 5" id="KW-0378">Hydrolase</keyword>
<dbReference type="EMBL" id="BAAAMU010000061">
    <property type="protein sequence ID" value="GAA1659982.1"/>
    <property type="molecule type" value="Genomic_DNA"/>
</dbReference>
<dbReference type="PRINTS" id="PR00723">
    <property type="entry name" value="SUBTILISIN"/>
</dbReference>
<keyword evidence="2 5" id="KW-0645">Protease</keyword>
<keyword evidence="4 5" id="KW-0720">Serine protease</keyword>
<feature type="active site" description="Charge relay system" evidence="5">
    <location>
        <position position="231"/>
    </location>
</feature>
<dbReference type="Gene3D" id="3.40.50.200">
    <property type="entry name" value="Peptidase S8/S53 domain"/>
    <property type="match status" value="1"/>
</dbReference>
<feature type="active site" description="Charge relay system" evidence="5">
    <location>
        <position position="410"/>
    </location>
</feature>
<reference evidence="8 9" key="1">
    <citation type="journal article" date="2019" name="Int. J. Syst. Evol. Microbiol.">
        <title>The Global Catalogue of Microorganisms (GCM) 10K type strain sequencing project: providing services to taxonomists for standard genome sequencing and annotation.</title>
        <authorList>
            <consortium name="The Broad Institute Genomics Platform"/>
            <consortium name="The Broad Institute Genome Sequencing Center for Infectious Disease"/>
            <person name="Wu L."/>
            <person name="Ma J."/>
        </authorList>
    </citation>
    <scope>NUCLEOTIDE SEQUENCE [LARGE SCALE GENOMIC DNA]</scope>
    <source>
        <strain evidence="8 9">JCM 13929</strain>
    </source>
</reference>
<evidence type="ECO:0000256" key="3">
    <source>
        <dbReference type="ARBA" id="ARBA00022801"/>
    </source>
</evidence>
<accession>A0ABN2FUM3</accession>
<dbReference type="InterPro" id="IPR023828">
    <property type="entry name" value="Peptidase_S8_Ser-AS"/>
</dbReference>
<feature type="active site" description="Charge relay system" evidence="5">
    <location>
        <position position="164"/>
    </location>
</feature>
<dbReference type="PANTHER" id="PTHR43806:SF11">
    <property type="entry name" value="CEREVISIN-RELATED"/>
    <property type="match status" value="1"/>
</dbReference>
<dbReference type="InterPro" id="IPR022398">
    <property type="entry name" value="Peptidase_S8_His-AS"/>
</dbReference>
<dbReference type="Pfam" id="PF00082">
    <property type="entry name" value="Peptidase_S8"/>
    <property type="match status" value="1"/>
</dbReference>
<sequence>MNYYTSPDNSPRTPPEERLRLSSLLAGAIALAATSATLIATPALADPESKIDPAITASGEHRAIVHVNRAAQVQAVQSSAEAVKRDRKNVEAQPPSEIAAKLDFFVYRGTRAELEQIAGQSDVVSIRKDKLNEPTLVQSIPLIGADRAQRSGFTGKGTAVAILDSGIDNDHPAFAGRVVAQACFSAADPVDGSTPLCPNGSQFQIGDGAADAESTACTTGAPQPQYGLCYHGTHVAGIAAGRRTAEFAADGVAPKARIVPVQVFSRFDNSPYCAGRPVCILAYDSSILTGMAYADLLADQYNIAAVNLSLGGGKYDVACDEGDGADFKAEVDKLMAKGAATVVASGNDGFDDAVSWPACVSNTVAVGATDKQDAVAAFSNRGALLDVFAPGVAITAAIAGNTYASLNGTSMATPHVTGALAVLRQKRRTASVDQLVSALRRTGKPIAYTSAGTEVTTPRIDVWAALRAR</sequence>
<evidence type="ECO:0000313" key="8">
    <source>
        <dbReference type="EMBL" id="GAA1659982.1"/>
    </source>
</evidence>
<dbReference type="PROSITE" id="PS00136">
    <property type="entry name" value="SUBTILASE_ASP"/>
    <property type="match status" value="1"/>
</dbReference>
<dbReference type="PANTHER" id="PTHR43806">
    <property type="entry name" value="PEPTIDASE S8"/>
    <property type="match status" value="1"/>
</dbReference>
<dbReference type="SUPFAM" id="SSF52743">
    <property type="entry name" value="Subtilisin-like"/>
    <property type="match status" value="1"/>
</dbReference>
<evidence type="ECO:0000256" key="6">
    <source>
        <dbReference type="RuleBase" id="RU003355"/>
    </source>
</evidence>
<evidence type="ECO:0000313" key="9">
    <source>
        <dbReference type="Proteomes" id="UP001500064"/>
    </source>
</evidence>
<proteinExistence type="inferred from homology"/>
<evidence type="ECO:0000256" key="2">
    <source>
        <dbReference type="ARBA" id="ARBA00022670"/>
    </source>
</evidence>
<protein>
    <recommendedName>
        <fullName evidence="7">Peptidase S8/S53 domain-containing protein</fullName>
    </recommendedName>
</protein>
<evidence type="ECO:0000259" key="7">
    <source>
        <dbReference type="Pfam" id="PF00082"/>
    </source>
</evidence>
<comment type="caution">
    <text evidence="8">The sequence shown here is derived from an EMBL/GenBank/DDBJ whole genome shotgun (WGS) entry which is preliminary data.</text>
</comment>
<evidence type="ECO:0000256" key="1">
    <source>
        <dbReference type="ARBA" id="ARBA00011073"/>
    </source>
</evidence>
<evidence type="ECO:0000256" key="4">
    <source>
        <dbReference type="ARBA" id="ARBA00022825"/>
    </source>
</evidence>
<dbReference type="Proteomes" id="UP001500064">
    <property type="component" value="Unassembled WGS sequence"/>
</dbReference>
<dbReference type="PROSITE" id="PS51892">
    <property type="entry name" value="SUBTILASE"/>
    <property type="match status" value="1"/>
</dbReference>
<organism evidence="8 9">
    <name type="scientific">Nonomuraea maheshkhaliensis</name>
    <dbReference type="NCBI Taxonomy" id="419590"/>
    <lineage>
        <taxon>Bacteria</taxon>
        <taxon>Bacillati</taxon>
        <taxon>Actinomycetota</taxon>
        <taxon>Actinomycetes</taxon>
        <taxon>Streptosporangiales</taxon>
        <taxon>Streptosporangiaceae</taxon>
        <taxon>Nonomuraea</taxon>
    </lineage>
</organism>
<dbReference type="InterPro" id="IPR036852">
    <property type="entry name" value="Peptidase_S8/S53_dom_sf"/>
</dbReference>
<dbReference type="PROSITE" id="PS00137">
    <property type="entry name" value="SUBTILASE_HIS"/>
    <property type="match status" value="1"/>
</dbReference>
<evidence type="ECO:0000256" key="5">
    <source>
        <dbReference type="PROSITE-ProRule" id="PRU01240"/>
    </source>
</evidence>